<proteinExistence type="predicted"/>
<dbReference type="EMBL" id="MTYJ01000034">
    <property type="protein sequence ID" value="OQV19941.1"/>
    <property type="molecule type" value="Genomic_DNA"/>
</dbReference>
<keyword evidence="2" id="KW-1133">Transmembrane helix</keyword>
<evidence type="ECO:0000313" key="4">
    <source>
        <dbReference type="Proteomes" id="UP000192578"/>
    </source>
</evidence>
<feature type="transmembrane region" description="Helical" evidence="2">
    <location>
        <begin position="193"/>
        <end position="216"/>
    </location>
</feature>
<evidence type="ECO:0000256" key="1">
    <source>
        <dbReference type="SAM" id="MobiDB-lite"/>
    </source>
</evidence>
<name>A0A1W0WXJ6_HYPEX</name>
<evidence type="ECO:0000313" key="3">
    <source>
        <dbReference type="EMBL" id="OQV19941.1"/>
    </source>
</evidence>
<gene>
    <name evidence="3" type="ORF">BV898_05948</name>
</gene>
<protein>
    <submittedName>
        <fullName evidence="3">Uncharacterized protein</fullName>
    </submittedName>
</protein>
<dbReference type="AlphaFoldDB" id="A0A1W0WXJ6"/>
<feature type="transmembrane region" description="Helical" evidence="2">
    <location>
        <begin position="275"/>
        <end position="301"/>
    </location>
</feature>
<dbReference type="Proteomes" id="UP000192578">
    <property type="component" value="Unassembled WGS sequence"/>
</dbReference>
<feature type="region of interest" description="Disordered" evidence="1">
    <location>
        <begin position="88"/>
        <end position="113"/>
    </location>
</feature>
<reference evidence="4" key="1">
    <citation type="submission" date="2017-01" db="EMBL/GenBank/DDBJ databases">
        <title>Comparative genomics of anhydrobiosis in the tardigrade Hypsibius dujardini.</title>
        <authorList>
            <person name="Yoshida Y."/>
            <person name="Koutsovoulos G."/>
            <person name="Laetsch D."/>
            <person name="Stevens L."/>
            <person name="Kumar S."/>
            <person name="Horikawa D."/>
            <person name="Ishino K."/>
            <person name="Komine S."/>
            <person name="Tomita M."/>
            <person name="Blaxter M."/>
            <person name="Arakawa K."/>
        </authorList>
    </citation>
    <scope>NUCLEOTIDE SEQUENCE [LARGE SCALE GENOMIC DNA]</scope>
    <source>
        <strain evidence="4">Z151</strain>
    </source>
</reference>
<keyword evidence="2" id="KW-0472">Membrane</keyword>
<organism evidence="3 4">
    <name type="scientific">Hypsibius exemplaris</name>
    <name type="common">Freshwater tardigrade</name>
    <dbReference type="NCBI Taxonomy" id="2072580"/>
    <lineage>
        <taxon>Eukaryota</taxon>
        <taxon>Metazoa</taxon>
        <taxon>Ecdysozoa</taxon>
        <taxon>Tardigrada</taxon>
        <taxon>Eutardigrada</taxon>
        <taxon>Parachela</taxon>
        <taxon>Hypsibioidea</taxon>
        <taxon>Hypsibiidae</taxon>
        <taxon>Hypsibius</taxon>
    </lineage>
</organism>
<keyword evidence="2" id="KW-0812">Transmembrane</keyword>
<comment type="caution">
    <text evidence="3">The sequence shown here is derived from an EMBL/GenBank/DDBJ whole genome shotgun (WGS) entry which is preliminary data.</text>
</comment>
<keyword evidence="4" id="KW-1185">Reference proteome</keyword>
<accession>A0A1W0WXJ6</accession>
<sequence>MIDDTMHPFLVTAFLYSPFCLLDLRPVYVLAMLLYNRQNFEKLTTGTVFRVVVGPEGRMVSLNCGVTGHSGGRTVSLRSGRSVLRGTVSPEGRRVSPEGGRSVRRVDGQSGGGRSALEVDGQLLDISDDITDEIEIVVSAQRHYDSAVVRVFSVDEVLEVVRRHRGGRYHRYFLDDEIYWNHFPPFLPPGKKIILWSLFSIFPLILSQQVIGIFVLNADFLKMGLRDLNRDIREQSESFGSCQGCETGAESGKPDHALDQAGQKLKSVLRRAKRLFWTIVFGVYGVDFLALVGLGTIMIFMPFTGFETLCSSCV</sequence>
<evidence type="ECO:0000256" key="2">
    <source>
        <dbReference type="SAM" id="Phobius"/>
    </source>
</evidence>